<dbReference type="Pfam" id="PF00651">
    <property type="entry name" value="BTB"/>
    <property type="match status" value="1"/>
</dbReference>
<comment type="caution">
    <text evidence="3">The sequence shown here is derived from an EMBL/GenBank/DDBJ whole genome shotgun (WGS) entry which is preliminary data.</text>
</comment>
<evidence type="ECO:0000313" key="4">
    <source>
        <dbReference type="Proteomes" id="UP000604046"/>
    </source>
</evidence>
<protein>
    <submittedName>
        <fullName evidence="3">BPM3 protein</fullName>
    </submittedName>
</protein>
<dbReference type="CDD" id="cd14733">
    <property type="entry name" value="BACK"/>
    <property type="match status" value="1"/>
</dbReference>
<dbReference type="Proteomes" id="UP000604046">
    <property type="component" value="Unassembled WGS sequence"/>
</dbReference>
<dbReference type="PROSITE" id="PS50097">
    <property type="entry name" value="BTB"/>
    <property type="match status" value="1"/>
</dbReference>
<evidence type="ECO:0000313" key="3">
    <source>
        <dbReference type="EMBL" id="CAE7332608.1"/>
    </source>
</evidence>
<accession>A0A812PEX6</accession>
<feature type="compositionally biased region" description="Pro residues" evidence="1">
    <location>
        <begin position="755"/>
        <end position="769"/>
    </location>
</feature>
<dbReference type="AlphaFoldDB" id="A0A812PEX6"/>
<dbReference type="InterPro" id="IPR011333">
    <property type="entry name" value="SKP1/BTB/POZ_sf"/>
</dbReference>
<proteinExistence type="predicted"/>
<evidence type="ECO:0000256" key="1">
    <source>
        <dbReference type="SAM" id="MobiDB-lite"/>
    </source>
</evidence>
<evidence type="ECO:0000259" key="2">
    <source>
        <dbReference type="PROSITE" id="PS50097"/>
    </source>
</evidence>
<dbReference type="InterPro" id="IPR000210">
    <property type="entry name" value="BTB/POZ_dom"/>
</dbReference>
<gene>
    <name evidence="3" type="primary">BPM3</name>
    <name evidence="3" type="ORF">SNAT2548_LOCUS17397</name>
</gene>
<dbReference type="PANTHER" id="PTHR24413">
    <property type="entry name" value="SPECKLE-TYPE POZ PROTEIN"/>
    <property type="match status" value="1"/>
</dbReference>
<reference evidence="3" key="1">
    <citation type="submission" date="2021-02" db="EMBL/GenBank/DDBJ databases">
        <authorList>
            <person name="Dougan E. K."/>
            <person name="Rhodes N."/>
            <person name="Thang M."/>
            <person name="Chan C."/>
        </authorList>
    </citation>
    <scope>NUCLEOTIDE SEQUENCE</scope>
</reference>
<dbReference type="Gene3D" id="3.30.710.10">
    <property type="entry name" value="Potassium Channel Kv1.1, Chain A"/>
    <property type="match status" value="1"/>
</dbReference>
<feature type="compositionally biased region" description="Basic and acidic residues" evidence="1">
    <location>
        <begin position="32"/>
        <end position="63"/>
    </location>
</feature>
<dbReference type="SUPFAM" id="SSF54695">
    <property type="entry name" value="POZ domain"/>
    <property type="match status" value="1"/>
</dbReference>
<name>A0A812PEX6_9DINO</name>
<feature type="region of interest" description="Disordered" evidence="1">
    <location>
        <begin position="32"/>
        <end position="91"/>
    </location>
</feature>
<dbReference type="EMBL" id="CAJNDS010002110">
    <property type="protein sequence ID" value="CAE7332608.1"/>
    <property type="molecule type" value="Genomic_DNA"/>
</dbReference>
<dbReference type="SMART" id="SM00225">
    <property type="entry name" value="BTB"/>
    <property type="match status" value="1"/>
</dbReference>
<keyword evidence="4" id="KW-1185">Reference proteome</keyword>
<feature type="domain" description="BTB" evidence="2">
    <location>
        <begin position="310"/>
        <end position="371"/>
    </location>
</feature>
<organism evidence="3 4">
    <name type="scientific">Symbiodinium natans</name>
    <dbReference type="NCBI Taxonomy" id="878477"/>
    <lineage>
        <taxon>Eukaryota</taxon>
        <taxon>Sar</taxon>
        <taxon>Alveolata</taxon>
        <taxon>Dinophyceae</taxon>
        <taxon>Suessiales</taxon>
        <taxon>Symbiodiniaceae</taxon>
        <taxon>Symbiodinium</taxon>
    </lineage>
</organism>
<sequence>MADGTADCVADCTAEGLRAEIDATKQQVQAARDKGHDLRKEMVQAEERQRLRRELDKQRKTLEEEQDTNQWRRQYRRDVDEDRSGPAPRLLGQCPARRETLLVNRFDGEITNCSHRVARGEYIWKIESMSWVRSMLEQEELNYVQSKIFQVGGQDFEFAYNPDGGMLLWEPGGPGPIGTEQHGSLAVLLWEGGRIALRYRIFVKAAGKDFVQWGETRTEVLEDEHGCKAFGPDVRDGSVKDPENLGIFGLTHEELLQSQWVENDTLTVKFVLEIRLEGDCESRALTPAIEVPGPTLNQDTRALWEGGACSDVQFLVQGATIQAHSQLLCSRSEVFQKQLTAGLQESVSKVIVIEDCEPVTFKEFLKFLYTDSFPNVAEFVARKPETEDGEGGSRMSRMQALLAVSHKYQVTRLQRWCELQLCDQLTTPEVSRILCQAHLLEATHLERACLSYIKEHMVDVIKLPAFAELMRAWPDVMLKLSLFSAGVPDTEASAALDVFKGNQTRERVTCHICLAQESLFILQKHRRAAEVDDAFRDGSRLIFVPDDPRLTKSQNSQNRNRKLRGSWLPVHQCCVKEDRKYSDQLWSKLSELGAVRELELHYARVLEEPLLSFGVREWPTEEHRIHSIARAGEDKSLRDALRIADFLLGDLFKWLGPGQARTQVAALDVDKVEELRKLFAKYAALPTRSHGWVSWSRPQSGKPDEELPSTGVEVFLSPAQGGDSDCAVLHPGLGRYFAKFEMLGMKRADLAGETLPPPPGLASPPPSLPPVEVGPMSTPDGDRQNALSGHPWTTTAWPTRHRPALPEAWRQG</sequence>
<feature type="region of interest" description="Disordered" evidence="1">
    <location>
        <begin position="751"/>
        <end position="812"/>
    </location>
</feature>
<feature type="compositionally biased region" description="Polar residues" evidence="1">
    <location>
        <begin position="785"/>
        <end position="797"/>
    </location>
</feature>
<dbReference type="OrthoDB" id="413675at2759"/>